<evidence type="ECO:0000256" key="2">
    <source>
        <dbReference type="ARBA" id="ARBA00022737"/>
    </source>
</evidence>
<dbReference type="NCBIfam" id="NF001593">
    <property type="entry name" value="PRK00394.1-2"/>
    <property type="match status" value="1"/>
</dbReference>
<keyword evidence="4 5" id="KW-0804">Transcription</keyword>
<gene>
    <name evidence="5" type="primary">tbp</name>
    <name evidence="6" type="ORF">ACFR9T_07265</name>
</gene>
<dbReference type="Proteomes" id="UP001597185">
    <property type="component" value="Unassembled WGS sequence"/>
</dbReference>
<dbReference type="Gene3D" id="3.30.310.10">
    <property type="entry name" value="TATA-Binding Protein"/>
    <property type="match status" value="2"/>
</dbReference>
<dbReference type="Pfam" id="PF00352">
    <property type="entry name" value="TBP"/>
    <property type="match status" value="2"/>
</dbReference>
<accession>A0ABD6C0I5</accession>
<evidence type="ECO:0000256" key="1">
    <source>
        <dbReference type="ARBA" id="ARBA00005560"/>
    </source>
</evidence>
<dbReference type="PANTHER" id="PTHR10126">
    <property type="entry name" value="TATA-BOX BINDING PROTEIN"/>
    <property type="match status" value="1"/>
</dbReference>
<comment type="function">
    <text evidence="5">General factor that plays a role in the activation of archaeal genes transcribed by RNA polymerase. Binds specifically to the TATA box promoter element which lies close to the position of transcription initiation.</text>
</comment>
<comment type="similarity">
    <text evidence="1 5">Belongs to the TBP family.</text>
</comment>
<dbReference type="EMBL" id="JBHUDB010000002">
    <property type="protein sequence ID" value="MFD1570390.1"/>
    <property type="molecule type" value="Genomic_DNA"/>
</dbReference>
<keyword evidence="5" id="KW-0805">Transcription regulation</keyword>
<sequence>MDTQLMETVSTENVVASTTVGQELDLNAVSQDLLGVEYDTSEFPGVVYRTQQPKAASLIFRSGKIICTGAKNVDAAQESLESLFDEFRDLGIDVDDPDVAVVNVVSCADLGSPINLSAAAIGLGLEAVEYEPEQFPGLVYRLSEPDVVVLLFSSGKVVITGATDVSTPPKALEAAHGKLDSLGLLA</sequence>
<feature type="repeat" description="1" evidence="5">
    <location>
        <begin position="11"/>
        <end position="87"/>
    </location>
</feature>
<keyword evidence="2 5" id="KW-0677">Repeat</keyword>
<dbReference type="InterPro" id="IPR000814">
    <property type="entry name" value="TBP"/>
</dbReference>
<proteinExistence type="inferred from homology"/>
<evidence type="ECO:0000313" key="6">
    <source>
        <dbReference type="EMBL" id="MFD1570390.1"/>
    </source>
</evidence>
<evidence type="ECO:0000256" key="5">
    <source>
        <dbReference type="HAMAP-Rule" id="MF_00408"/>
    </source>
</evidence>
<dbReference type="InterPro" id="IPR012295">
    <property type="entry name" value="TBP_dom_sf"/>
</dbReference>
<dbReference type="HAMAP" id="MF_00408">
    <property type="entry name" value="TATA_bind_prot_arch"/>
    <property type="match status" value="1"/>
</dbReference>
<dbReference type="AlphaFoldDB" id="A0ABD6C0I5"/>
<comment type="caution">
    <text evidence="5">Lacks conserved residue(s) required for the propagation of feature annotation.</text>
</comment>
<evidence type="ECO:0000313" key="7">
    <source>
        <dbReference type="Proteomes" id="UP001597185"/>
    </source>
</evidence>
<comment type="caution">
    <text evidence="6">The sequence shown here is derived from an EMBL/GenBank/DDBJ whole genome shotgun (WGS) entry which is preliminary data.</text>
</comment>
<evidence type="ECO:0000256" key="3">
    <source>
        <dbReference type="ARBA" id="ARBA00023125"/>
    </source>
</evidence>
<dbReference type="GO" id="GO:0003700">
    <property type="term" value="F:DNA-binding transcription factor activity"/>
    <property type="evidence" value="ECO:0007669"/>
    <property type="project" value="UniProtKB-UniRule"/>
</dbReference>
<keyword evidence="3 5" id="KW-0238">DNA-binding</keyword>
<dbReference type="PRINTS" id="PR00686">
    <property type="entry name" value="TIFACTORIID"/>
</dbReference>
<dbReference type="GO" id="GO:0003677">
    <property type="term" value="F:DNA binding"/>
    <property type="evidence" value="ECO:0007669"/>
    <property type="project" value="UniProtKB-KW"/>
</dbReference>
<dbReference type="RefSeq" id="WP_256418141.1">
    <property type="nucleotide sequence ID" value="NZ_JANHDL010000004.1"/>
</dbReference>
<organism evidence="6 7">
    <name type="scientific">Halorubrum laminariae</name>
    <dbReference type="NCBI Taxonomy" id="1433523"/>
    <lineage>
        <taxon>Archaea</taxon>
        <taxon>Methanobacteriati</taxon>
        <taxon>Methanobacteriota</taxon>
        <taxon>Stenosarchaea group</taxon>
        <taxon>Halobacteria</taxon>
        <taxon>Halobacteriales</taxon>
        <taxon>Haloferacaceae</taxon>
        <taxon>Halorubrum</taxon>
    </lineage>
</organism>
<protein>
    <recommendedName>
        <fullName evidence="5">TATA-box-binding protein</fullName>
    </recommendedName>
    <alternativeName>
        <fullName evidence="5">Box A-binding protein</fullName>
        <shortName evidence="5">BAP</shortName>
    </alternativeName>
    <alternativeName>
        <fullName evidence="5">TATA sequence-binding protein</fullName>
        <shortName evidence="5">TBP</shortName>
    </alternativeName>
    <alternativeName>
        <fullName evidence="5">TATA-box factor</fullName>
    </alternativeName>
</protein>
<reference evidence="6 7" key="1">
    <citation type="journal article" date="2019" name="Int. J. Syst. Evol. Microbiol.">
        <title>The Global Catalogue of Microorganisms (GCM) 10K type strain sequencing project: providing services to taxonomists for standard genome sequencing and annotation.</title>
        <authorList>
            <consortium name="The Broad Institute Genomics Platform"/>
            <consortium name="The Broad Institute Genome Sequencing Center for Infectious Disease"/>
            <person name="Wu L."/>
            <person name="Ma J."/>
        </authorList>
    </citation>
    <scope>NUCLEOTIDE SEQUENCE [LARGE SCALE GENOMIC DNA]</scope>
    <source>
        <strain evidence="6 7">CGMCC 1.12689</strain>
    </source>
</reference>
<evidence type="ECO:0000256" key="4">
    <source>
        <dbReference type="ARBA" id="ARBA00023163"/>
    </source>
</evidence>
<dbReference type="SUPFAM" id="SSF55945">
    <property type="entry name" value="TATA-box binding protein-like"/>
    <property type="match status" value="2"/>
</dbReference>
<dbReference type="FunFam" id="3.30.310.10:FF:000010">
    <property type="entry name" value="TATA-box-binding protein"/>
    <property type="match status" value="1"/>
</dbReference>
<name>A0ABD6C0I5_9EURY</name>
<keyword evidence="7" id="KW-1185">Reference proteome</keyword>